<name>A0AAJ5WJ02_9PSED</name>
<accession>A0AAJ5WJ02</accession>
<evidence type="ECO:0000313" key="2">
    <source>
        <dbReference type="EMBL" id="WEK31570.1"/>
    </source>
</evidence>
<dbReference type="Gene3D" id="1.20.1260.40">
    <property type="match status" value="1"/>
</dbReference>
<dbReference type="EMBL" id="CP119325">
    <property type="protein sequence ID" value="WEK31570.1"/>
    <property type="molecule type" value="Genomic_DNA"/>
</dbReference>
<sequence>MSTTLDFCPSNLDGIKRQAKRVERINKDLTHLAALDLVARRSGYESYQHARKSLQAGFTPPLQFSIFLSVYWRDSSTAPRSNGLEILEVKLPRPLLDFLSKRHCSYAQGLKAFFVESPDHLEMRSNADSQARAQELLTRAALSLRFLEATGLIPAATKAQYAAVEAATELPSSDHISKWICSKTGGWLMLDEPYDHVTRPEEHERRDVWVRANGFRWAKPSWQGLYNPGRTLPYFVGSDAELLARVVSTVEKLGSYPNAWTMRSEPFNTQFLSPEREVSGKKRKPRPGTTYGYSKNAIEYQWEEGWASRWRPNQKMSLQNHKEMGWTLKRLYLSATPLAAHSRLVQIQSELENWMYAEYRGENRREVDVDVYYGGRDIPRYETNSEMVAALNHLRSIMVGTYLDSKPLRDQLKKLDAAREAIVKI</sequence>
<feature type="domain" description="DUF5623" evidence="1">
    <location>
        <begin position="310"/>
        <end position="419"/>
    </location>
</feature>
<dbReference type="Pfam" id="PF18536">
    <property type="entry name" value="DUF5623"/>
    <property type="match status" value="1"/>
</dbReference>
<organism evidence="2 3">
    <name type="scientific">Candidatus Pseudomonas phytovorans</name>
    <dbReference type="NCBI Taxonomy" id="3121377"/>
    <lineage>
        <taxon>Bacteria</taxon>
        <taxon>Pseudomonadati</taxon>
        <taxon>Pseudomonadota</taxon>
        <taxon>Gammaproteobacteria</taxon>
        <taxon>Pseudomonadales</taxon>
        <taxon>Pseudomonadaceae</taxon>
        <taxon>Pseudomonas</taxon>
    </lineage>
</organism>
<protein>
    <submittedName>
        <fullName evidence="2">DUF5623 domain-containing protein</fullName>
    </submittedName>
</protein>
<dbReference type="Proteomes" id="UP001216329">
    <property type="component" value="Chromosome"/>
</dbReference>
<evidence type="ECO:0000313" key="3">
    <source>
        <dbReference type="Proteomes" id="UP001216329"/>
    </source>
</evidence>
<gene>
    <name evidence="2" type="ORF">P0Y58_05065</name>
</gene>
<reference evidence="2" key="1">
    <citation type="submission" date="2023-03" db="EMBL/GenBank/DDBJ databases">
        <title>Andean soil-derived lignocellulolytic bacterial consortium as a source of novel taxa and putative plastic-active enzymes.</title>
        <authorList>
            <person name="Diaz-Garcia L."/>
            <person name="Chuvochina M."/>
            <person name="Feuerriegel G."/>
            <person name="Bunk B."/>
            <person name="Sproer C."/>
            <person name="Streit W.R."/>
            <person name="Rodriguez L.M."/>
            <person name="Overmann J."/>
            <person name="Jimenez D.J."/>
        </authorList>
    </citation>
    <scope>NUCLEOTIDE SEQUENCE</scope>
    <source>
        <strain evidence="2">MAG 876</strain>
    </source>
</reference>
<dbReference type="AlphaFoldDB" id="A0AAJ5WJ02"/>
<dbReference type="InterPro" id="IPR040531">
    <property type="entry name" value="DUF5623"/>
</dbReference>
<proteinExistence type="predicted"/>
<evidence type="ECO:0000259" key="1">
    <source>
        <dbReference type="Pfam" id="PF18536"/>
    </source>
</evidence>